<protein>
    <submittedName>
        <fullName evidence="2">Serine hydrolase</fullName>
    </submittedName>
</protein>
<feature type="domain" description="Beta-lactamase class A catalytic" evidence="1">
    <location>
        <begin position="30"/>
        <end position="216"/>
    </location>
</feature>
<accession>A0A5D4M9C5</accession>
<dbReference type="GO" id="GO:0008800">
    <property type="term" value="F:beta-lactamase activity"/>
    <property type="evidence" value="ECO:0007669"/>
    <property type="project" value="InterPro"/>
</dbReference>
<dbReference type="RefSeq" id="WP_148954462.1">
    <property type="nucleotide sequence ID" value="NZ_VTEG01000012.1"/>
</dbReference>
<dbReference type="AlphaFoldDB" id="A0A5D4M9C5"/>
<evidence type="ECO:0000313" key="3">
    <source>
        <dbReference type="Proteomes" id="UP000325182"/>
    </source>
</evidence>
<dbReference type="Proteomes" id="UP000325182">
    <property type="component" value="Unassembled WGS sequence"/>
</dbReference>
<proteinExistence type="predicted"/>
<gene>
    <name evidence="2" type="ORF">FZC84_15230</name>
</gene>
<name>A0A5D4M9C5_9BACI</name>
<dbReference type="Gene3D" id="3.40.710.10">
    <property type="entry name" value="DD-peptidase/beta-lactamase superfamily"/>
    <property type="match status" value="1"/>
</dbReference>
<evidence type="ECO:0000259" key="1">
    <source>
        <dbReference type="Pfam" id="PF13354"/>
    </source>
</evidence>
<dbReference type="InterPro" id="IPR045155">
    <property type="entry name" value="Beta-lactam_cat"/>
</dbReference>
<comment type="caution">
    <text evidence="2">The sequence shown here is derived from an EMBL/GenBank/DDBJ whole genome shotgun (WGS) entry which is preliminary data.</text>
</comment>
<evidence type="ECO:0000313" key="2">
    <source>
        <dbReference type="EMBL" id="TYR98262.1"/>
    </source>
</evidence>
<dbReference type="GO" id="GO:0030655">
    <property type="term" value="P:beta-lactam antibiotic catabolic process"/>
    <property type="evidence" value="ECO:0007669"/>
    <property type="project" value="InterPro"/>
</dbReference>
<dbReference type="EMBL" id="VTEG01000012">
    <property type="protein sequence ID" value="TYR98262.1"/>
    <property type="molecule type" value="Genomic_DNA"/>
</dbReference>
<organism evidence="2 3">
    <name type="scientific">Rossellomorea vietnamensis</name>
    <dbReference type="NCBI Taxonomy" id="218284"/>
    <lineage>
        <taxon>Bacteria</taxon>
        <taxon>Bacillati</taxon>
        <taxon>Bacillota</taxon>
        <taxon>Bacilli</taxon>
        <taxon>Bacillales</taxon>
        <taxon>Bacillaceae</taxon>
        <taxon>Rossellomorea</taxon>
    </lineage>
</organism>
<dbReference type="InterPro" id="IPR012338">
    <property type="entry name" value="Beta-lactam/transpept-like"/>
</dbReference>
<dbReference type="SUPFAM" id="SSF56601">
    <property type="entry name" value="beta-lactamase/transpeptidase-like"/>
    <property type="match status" value="1"/>
</dbReference>
<keyword evidence="2" id="KW-0378">Hydrolase</keyword>
<dbReference type="Pfam" id="PF13354">
    <property type="entry name" value="Beta-lactamase2"/>
    <property type="match status" value="1"/>
</dbReference>
<reference evidence="2 3" key="1">
    <citation type="submission" date="2019-08" db="EMBL/GenBank/DDBJ databases">
        <title>Bacillus genomes from the desert of Cuatro Cienegas, Coahuila.</title>
        <authorList>
            <person name="Olmedo-Alvarez G."/>
        </authorList>
    </citation>
    <scope>NUCLEOTIDE SEQUENCE [LARGE SCALE GENOMIC DNA]</scope>
    <source>
        <strain evidence="2 3">CH128b_4D</strain>
    </source>
</reference>
<sequence>MNHVLDKLNEIQQGRIGINVYCTENTAFLPSINTEMTVPLASAAKIAIGYCAAARVEEGEFNWNDIVDNISFNPSEDSKEVYPHFQIRSSLQLSEAVEVMIACHDSLVAAEVVKYCGGWEEVNHTIQAEFPSIQVTDNPRSHENKGKLDEALHLMIHIYEEYTKNPDIWTPVINGLVRQKGEIEGIPSSHLNHMTGGLENVVVDIGIMGAFGEHPLLFALGAVDLPNRFNDETADQKIIEAMKLLYHEYTNLLG</sequence>